<keyword evidence="2" id="KW-1185">Reference proteome</keyword>
<gene>
    <name evidence="1" type="ORF">GCM10007895_00160</name>
</gene>
<name>A0AA37RR87_9GAMM</name>
<organism evidence="1 2">
    <name type="scientific">Paraferrimonas sedimenticola</name>
    <dbReference type="NCBI Taxonomy" id="375674"/>
    <lineage>
        <taxon>Bacteria</taxon>
        <taxon>Pseudomonadati</taxon>
        <taxon>Pseudomonadota</taxon>
        <taxon>Gammaproteobacteria</taxon>
        <taxon>Alteromonadales</taxon>
        <taxon>Ferrimonadaceae</taxon>
        <taxon>Paraferrimonas</taxon>
    </lineage>
</organism>
<dbReference type="Proteomes" id="UP001161422">
    <property type="component" value="Unassembled WGS sequence"/>
</dbReference>
<dbReference type="AlphaFoldDB" id="A0AA37RR87"/>
<evidence type="ECO:0000313" key="2">
    <source>
        <dbReference type="Proteomes" id="UP001161422"/>
    </source>
</evidence>
<protein>
    <submittedName>
        <fullName evidence="1">Uncharacterized protein</fullName>
    </submittedName>
</protein>
<reference evidence="1" key="1">
    <citation type="journal article" date="2014" name="Int. J. Syst. Evol. Microbiol.">
        <title>Complete genome sequence of Corynebacterium casei LMG S-19264T (=DSM 44701T), isolated from a smear-ripened cheese.</title>
        <authorList>
            <consortium name="US DOE Joint Genome Institute (JGI-PGF)"/>
            <person name="Walter F."/>
            <person name="Albersmeier A."/>
            <person name="Kalinowski J."/>
            <person name="Ruckert C."/>
        </authorList>
    </citation>
    <scope>NUCLEOTIDE SEQUENCE</scope>
    <source>
        <strain evidence="1">NBRC 101628</strain>
    </source>
</reference>
<sequence length="60" mass="6868">MLSAYLGVALQENEIEAFTKHDFSARNMDILRSSNLSEPLFPCSCKRWLAKALIDWGMTF</sequence>
<dbReference type="EMBL" id="BSNC01000001">
    <property type="protein sequence ID" value="GLP94710.1"/>
    <property type="molecule type" value="Genomic_DNA"/>
</dbReference>
<proteinExistence type="predicted"/>
<accession>A0AA37RR87</accession>
<comment type="caution">
    <text evidence="1">The sequence shown here is derived from an EMBL/GenBank/DDBJ whole genome shotgun (WGS) entry which is preliminary data.</text>
</comment>
<reference evidence="1" key="2">
    <citation type="submission" date="2023-01" db="EMBL/GenBank/DDBJ databases">
        <title>Draft genome sequence of Paraferrimonas sedimenticola strain NBRC 101628.</title>
        <authorList>
            <person name="Sun Q."/>
            <person name="Mori K."/>
        </authorList>
    </citation>
    <scope>NUCLEOTIDE SEQUENCE</scope>
    <source>
        <strain evidence="1">NBRC 101628</strain>
    </source>
</reference>
<evidence type="ECO:0000313" key="1">
    <source>
        <dbReference type="EMBL" id="GLP94710.1"/>
    </source>
</evidence>